<dbReference type="InterPro" id="IPR036866">
    <property type="entry name" value="RibonucZ/Hydroxyglut_hydro"/>
</dbReference>
<dbReference type="AlphaFoldDB" id="A0A7Y9UJV6"/>
<evidence type="ECO:0000313" key="2">
    <source>
        <dbReference type="EMBL" id="NYG33120.1"/>
    </source>
</evidence>
<proteinExistence type="predicted"/>
<dbReference type="SUPFAM" id="SSF56281">
    <property type="entry name" value="Metallo-hydrolase/oxidoreductase"/>
    <property type="match status" value="1"/>
</dbReference>
<dbReference type="GO" id="GO:0070813">
    <property type="term" value="P:hydrogen sulfide metabolic process"/>
    <property type="evidence" value="ECO:0007669"/>
    <property type="project" value="TreeGrafter"/>
</dbReference>
<dbReference type="EMBL" id="JACCFH010000001">
    <property type="protein sequence ID" value="NYG33120.1"/>
    <property type="molecule type" value="Genomic_DNA"/>
</dbReference>
<dbReference type="PANTHER" id="PTHR43084:SF1">
    <property type="entry name" value="PERSULFIDE DIOXYGENASE ETHE1, MITOCHONDRIAL"/>
    <property type="match status" value="1"/>
</dbReference>
<dbReference type="SMART" id="SM00849">
    <property type="entry name" value="Lactamase_B"/>
    <property type="match status" value="1"/>
</dbReference>
<keyword evidence="2" id="KW-0378">Hydrolase</keyword>
<dbReference type="PANTHER" id="PTHR43084">
    <property type="entry name" value="PERSULFIDE DIOXYGENASE ETHE1"/>
    <property type="match status" value="1"/>
</dbReference>
<feature type="domain" description="Metallo-beta-lactamase" evidence="1">
    <location>
        <begin position="12"/>
        <end position="178"/>
    </location>
</feature>
<dbReference type="RefSeq" id="WP_179633924.1">
    <property type="nucleotide sequence ID" value="NZ_JACCFH010000001.1"/>
</dbReference>
<dbReference type="InterPro" id="IPR051682">
    <property type="entry name" value="Mito_Persulfide_Diox"/>
</dbReference>
<dbReference type="Proteomes" id="UP000518288">
    <property type="component" value="Unassembled WGS sequence"/>
</dbReference>
<comment type="caution">
    <text evidence="2">The sequence shown here is derived from an EMBL/GenBank/DDBJ whole genome shotgun (WGS) entry which is preliminary data.</text>
</comment>
<accession>A0A7Y9UJV6</accession>
<gene>
    <name evidence="2" type="ORF">BDD16_002106</name>
</gene>
<protein>
    <submittedName>
        <fullName evidence="2">Glyoxylase-like metal-dependent hydrolase (Beta-lactamase superfamily II)</fullName>
    </submittedName>
</protein>
<organism evidence="2 3">
    <name type="scientific">Sphaerotilus montanus</name>
    <dbReference type="NCBI Taxonomy" id="522889"/>
    <lineage>
        <taxon>Bacteria</taxon>
        <taxon>Pseudomonadati</taxon>
        <taxon>Pseudomonadota</taxon>
        <taxon>Betaproteobacteria</taxon>
        <taxon>Burkholderiales</taxon>
        <taxon>Sphaerotilaceae</taxon>
        <taxon>Sphaerotilus</taxon>
    </lineage>
</organism>
<name>A0A7Y9UJV6_9BURK</name>
<sequence>MYFRILHDERSGAVSYLLGDLDAGEAVLVDPRGADVPLLRAMLDEHRLRLRWLLRTHEHDDVLKGEVVALEALGAPRIQHGLPPPSQTRTRTRTRNATTEPAHAVLTFGNEHIQVLQTPGHTAGCLSYLWRDRLFCGGLLAVDACPFQPRPALPESLWDSVMNKVFRRPDETLLFTGHAQRARTVSSVLEQRRWHPWFGGATRDEFLARVRVMSVASPPLGHPECRT</sequence>
<keyword evidence="3" id="KW-1185">Reference proteome</keyword>
<reference evidence="2 3" key="1">
    <citation type="submission" date="2020-07" db="EMBL/GenBank/DDBJ databases">
        <title>Genomic Encyclopedia of Archaeal and Bacterial Type Strains, Phase II (KMG-II): from individual species to whole genera.</title>
        <authorList>
            <person name="Goeker M."/>
        </authorList>
    </citation>
    <scope>NUCLEOTIDE SEQUENCE [LARGE SCALE GENOMIC DNA]</scope>
    <source>
        <strain evidence="2 3">DSM 21226</strain>
    </source>
</reference>
<evidence type="ECO:0000259" key="1">
    <source>
        <dbReference type="SMART" id="SM00849"/>
    </source>
</evidence>
<dbReference type="InterPro" id="IPR001279">
    <property type="entry name" value="Metallo-B-lactamas"/>
</dbReference>
<dbReference type="GO" id="GO:0006749">
    <property type="term" value="P:glutathione metabolic process"/>
    <property type="evidence" value="ECO:0007669"/>
    <property type="project" value="TreeGrafter"/>
</dbReference>
<dbReference type="GO" id="GO:0050313">
    <property type="term" value="F:sulfur dioxygenase activity"/>
    <property type="evidence" value="ECO:0007669"/>
    <property type="project" value="TreeGrafter"/>
</dbReference>
<dbReference type="GO" id="GO:0016787">
    <property type="term" value="F:hydrolase activity"/>
    <property type="evidence" value="ECO:0007669"/>
    <property type="project" value="UniProtKB-KW"/>
</dbReference>
<dbReference type="Gene3D" id="3.60.15.10">
    <property type="entry name" value="Ribonuclease Z/Hydroxyacylglutathione hydrolase-like"/>
    <property type="match status" value="1"/>
</dbReference>
<evidence type="ECO:0000313" key="3">
    <source>
        <dbReference type="Proteomes" id="UP000518288"/>
    </source>
</evidence>